<reference evidence="4" key="1">
    <citation type="submission" date="2025-08" db="UniProtKB">
        <authorList>
            <consortium name="RefSeq"/>
        </authorList>
    </citation>
    <scope>IDENTIFICATION</scope>
</reference>
<dbReference type="RefSeq" id="XP_026687360.1">
    <property type="nucleotide sequence ID" value="XM_026831559.1"/>
</dbReference>
<dbReference type="AlphaFoldDB" id="A0A3Q0JKK8"/>
<dbReference type="InterPro" id="IPR002110">
    <property type="entry name" value="Ankyrin_rpt"/>
</dbReference>
<dbReference type="PROSITE" id="PS50088">
    <property type="entry name" value="ANK_REPEAT"/>
    <property type="match status" value="1"/>
</dbReference>
<dbReference type="InterPro" id="IPR051226">
    <property type="entry name" value="PP1_Regulatory_Subunit"/>
</dbReference>
<name>A0A3Q0JKK8_DIACI</name>
<dbReference type="GeneID" id="103520440"/>
<dbReference type="PANTHER" id="PTHR24179:SF29">
    <property type="entry name" value="LD46604P"/>
    <property type="match status" value="1"/>
</dbReference>
<dbReference type="PROSITE" id="PS50297">
    <property type="entry name" value="ANK_REP_REGION"/>
    <property type="match status" value="1"/>
</dbReference>
<dbReference type="Proteomes" id="UP000079169">
    <property type="component" value="Unplaced"/>
</dbReference>
<dbReference type="GO" id="GO:0005737">
    <property type="term" value="C:cytoplasm"/>
    <property type="evidence" value="ECO:0007669"/>
    <property type="project" value="TreeGrafter"/>
</dbReference>
<dbReference type="InterPro" id="IPR036770">
    <property type="entry name" value="Ankyrin_rpt-contain_sf"/>
</dbReference>
<dbReference type="STRING" id="121845.A0A3Q0JKK8"/>
<organism evidence="3 4">
    <name type="scientific">Diaphorina citri</name>
    <name type="common">Asian citrus psyllid</name>
    <dbReference type="NCBI Taxonomy" id="121845"/>
    <lineage>
        <taxon>Eukaryota</taxon>
        <taxon>Metazoa</taxon>
        <taxon>Ecdysozoa</taxon>
        <taxon>Arthropoda</taxon>
        <taxon>Hexapoda</taxon>
        <taxon>Insecta</taxon>
        <taxon>Pterygota</taxon>
        <taxon>Neoptera</taxon>
        <taxon>Paraneoptera</taxon>
        <taxon>Hemiptera</taxon>
        <taxon>Sternorrhyncha</taxon>
        <taxon>Psylloidea</taxon>
        <taxon>Psyllidae</taxon>
        <taxon>Diaphorininae</taxon>
        <taxon>Diaphorina</taxon>
    </lineage>
</organism>
<dbReference type="SUPFAM" id="SSF48403">
    <property type="entry name" value="Ankyrin repeat"/>
    <property type="match status" value="1"/>
</dbReference>
<sequence>LHIAAANGYLRVVEYLLDQHHVATDVQDKDGWQPVHAAACWGHVDILEILVQNGADLNAKTKHDETPADICEDPELRERILALKSEQESKKMAEATRRRVKRTQSNNTRAQSVRRTSIRDKVLITKKDTLEEARLRLQAANNVIVPKRWATTSDVMGEHISGSV</sequence>
<keyword evidence="1" id="KW-0677">Repeat</keyword>
<evidence type="ECO:0000256" key="1">
    <source>
        <dbReference type="ARBA" id="ARBA00022737"/>
    </source>
</evidence>
<proteinExistence type="predicted"/>
<evidence type="ECO:0000313" key="4">
    <source>
        <dbReference type="RefSeq" id="XP_026687360.1"/>
    </source>
</evidence>
<keyword evidence="2" id="KW-0040">ANK repeat</keyword>
<keyword evidence="3" id="KW-1185">Reference proteome</keyword>
<protein>
    <submittedName>
        <fullName evidence="4">Protein phosphatase 1 regulatory subunit 16A-like</fullName>
    </submittedName>
</protein>
<dbReference type="PaxDb" id="121845-A0A3Q0JKK8"/>
<dbReference type="Pfam" id="PF12796">
    <property type="entry name" value="Ank_2"/>
    <property type="match status" value="1"/>
</dbReference>
<dbReference type="KEGG" id="dci:103520440"/>
<accession>A0A3Q0JKK8</accession>
<evidence type="ECO:0000313" key="3">
    <source>
        <dbReference type="Proteomes" id="UP000079169"/>
    </source>
</evidence>
<feature type="repeat" description="ANK" evidence="2">
    <location>
        <begin position="30"/>
        <end position="62"/>
    </location>
</feature>
<evidence type="ECO:0000256" key="2">
    <source>
        <dbReference type="PROSITE-ProRule" id="PRU00023"/>
    </source>
</evidence>
<dbReference type="Gene3D" id="1.25.40.20">
    <property type="entry name" value="Ankyrin repeat-containing domain"/>
    <property type="match status" value="1"/>
</dbReference>
<gene>
    <name evidence="4" type="primary">LOC103520440</name>
</gene>
<dbReference type="GO" id="GO:0017020">
    <property type="term" value="F:myosin phosphatase regulator activity"/>
    <property type="evidence" value="ECO:0007669"/>
    <property type="project" value="TreeGrafter"/>
</dbReference>
<feature type="non-terminal residue" evidence="4">
    <location>
        <position position="1"/>
    </location>
</feature>
<dbReference type="SMART" id="SM00248">
    <property type="entry name" value="ANK"/>
    <property type="match status" value="2"/>
</dbReference>
<dbReference type="PANTHER" id="PTHR24179">
    <property type="entry name" value="PROTEIN PHOSPHATASE 1 REGULATORY SUBUNIT 12"/>
    <property type="match status" value="1"/>
</dbReference>
<dbReference type="GO" id="GO:0004857">
    <property type="term" value="F:enzyme inhibitor activity"/>
    <property type="evidence" value="ECO:0007669"/>
    <property type="project" value="TreeGrafter"/>
</dbReference>